<feature type="chain" id="PRO_5039360606" description="DUF3300 domain-containing protein" evidence="1">
    <location>
        <begin position="40"/>
        <end position="116"/>
    </location>
</feature>
<dbReference type="KEGG" id="apol:K9D25_04875"/>
<name>A0A9E7A2N1_9HYPH</name>
<dbReference type="AlphaFoldDB" id="A0A9E7A2N1"/>
<proteinExistence type="predicted"/>
<sequence>MRYPLFASAVARLRRAAFAVALAAAAFTAAGLASGTAEAGVATPGLATPSAVAADTLAPSAALTENVAWVCGPFRCFWRPNYNWYVPPYARGWGAPVRPNCYWRRAWGGGWVHVCP</sequence>
<accession>A0A9E7A2N1</accession>
<protein>
    <recommendedName>
        <fullName evidence="4">DUF3300 domain-containing protein</fullName>
    </recommendedName>
</protein>
<dbReference type="RefSeq" id="WP_244379852.1">
    <property type="nucleotide sequence ID" value="NZ_CP083239.1"/>
</dbReference>
<dbReference type="EMBL" id="CP083239">
    <property type="protein sequence ID" value="UOK72055.1"/>
    <property type="molecule type" value="Genomic_DNA"/>
</dbReference>
<organism evidence="2 3">
    <name type="scientific">Ancylobacter polymorphus</name>
    <dbReference type="NCBI Taxonomy" id="223390"/>
    <lineage>
        <taxon>Bacteria</taxon>
        <taxon>Pseudomonadati</taxon>
        <taxon>Pseudomonadota</taxon>
        <taxon>Alphaproteobacteria</taxon>
        <taxon>Hyphomicrobiales</taxon>
        <taxon>Xanthobacteraceae</taxon>
        <taxon>Ancylobacter</taxon>
    </lineage>
</organism>
<evidence type="ECO:0000313" key="2">
    <source>
        <dbReference type="EMBL" id="UOK72055.1"/>
    </source>
</evidence>
<evidence type="ECO:0008006" key="4">
    <source>
        <dbReference type="Google" id="ProtNLM"/>
    </source>
</evidence>
<keyword evidence="1" id="KW-0732">Signal</keyword>
<gene>
    <name evidence="2" type="ORF">K9D25_04875</name>
</gene>
<evidence type="ECO:0000313" key="3">
    <source>
        <dbReference type="Proteomes" id="UP000831684"/>
    </source>
</evidence>
<feature type="signal peptide" evidence="1">
    <location>
        <begin position="1"/>
        <end position="39"/>
    </location>
</feature>
<dbReference type="Proteomes" id="UP000831684">
    <property type="component" value="Chromosome"/>
</dbReference>
<reference evidence="2" key="1">
    <citation type="submission" date="2021-09" db="EMBL/GenBank/DDBJ databases">
        <title>Network and meta-omics reveal the key degrader and cooperation patterns in an efficient 1,4-dioxane-degrading microbial community.</title>
        <authorList>
            <person name="Dai C."/>
        </authorList>
    </citation>
    <scope>NUCLEOTIDE SEQUENCE</scope>
    <source>
        <strain evidence="2">ZM13</strain>
    </source>
</reference>
<evidence type="ECO:0000256" key="1">
    <source>
        <dbReference type="SAM" id="SignalP"/>
    </source>
</evidence>